<feature type="non-terminal residue" evidence="1">
    <location>
        <position position="1"/>
    </location>
</feature>
<dbReference type="EMBL" id="JAGKQH010000010">
    <property type="protein sequence ID" value="KAG6589376.1"/>
    <property type="molecule type" value="Genomic_DNA"/>
</dbReference>
<sequence length="156" mass="16889">MGSYLGSHTFASNRTAVGIRIESGSFSPSSPPPESNIQQLTSEFKDRVSKANQIYRLFTVIAETPMIHSPGLRSTNSTTAIMTGPQSAIGWMCVQLYACRTTEKGVVSFGDGDGDGAGRMEDMRRRSNGVGVFKLGSGRKRDDSTLKKKRHISGLI</sequence>
<evidence type="ECO:0000313" key="2">
    <source>
        <dbReference type="Proteomes" id="UP000685013"/>
    </source>
</evidence>
<reference evidence="1 2" key="1">
    <citation type="journal article" date="2021" name="Hortic Res">
        <title>The domestication of Cucurbita argyrosperma as revealed by the genome of its wild relative.</title>
        <authorList>
            <person name="Barrera-Redondo J."/>
            <person name="Sanchez-de la Vega G."/>
            <person name="Aguirre-Liguori J.A."/>
            <person name="Castellanos-Morales G."/>
            <person name="Gutierrez-Guerrero Y.T."/>
            <person name="Aguirre-Dugua X."/>
            <person name="Aguirre-Planter E."/>
            <person name="Tenaillon M.I."/>
            <person name="Lira-Saade R."/>
            <person name="Eguiarte L.E."/>
        </authorList>
    </citation>
    <scope>NUCLEOTIDE SEQUENCE [LARGE SCALE GENOMIC DNA]</scope>
    <source>
        <strain evidence="1">JBR-2021</strain>
    </source>
</reference>
<dbReference type="AlphaFoldDB" id="A0AAV6MZC1"/>
<proteinExistence type="predicted"/>
<protein>
    <submittedName>
        <fullName evidence="1">Uncharacterized protein</fullName>
    </submittedName>
</protein>
<keyword evidence="2" id="KW-1185">Reference proteome</keyword>
<gene>
    <name evidence="1" type="ORF">SDJN03_14799</name>
</gene>
<accession>A0AAV6MZC1</accession>
<comment type="caution">
    <text evidence="1">The sequence shown here is derived from an EMBL/GenBank/DDBJ whole genome shotgun (WGS) entry which is preliminary data.</text>
</comment>
<dbReference type="Proteomes" id="UP000685013">
    <property type="component" value="Chromosome 10"/>
</dbReference>
<evidence type="ECO:0000313" key="1">
    <source>
        <dbReference type="EMBL" id="KAG6589376.1"/>
    </source>
</evidence>
<organism evidence="1 2">
    <name type="scientific">Cucurbita argyrosperma subsp. sororia</name>
    <dbReference type="NCBI Taxonomy" id="37648"/>
    <lineage>
        <taxon>Eukaryota</taxon>
        <taxon>Viridiplantae</taxon>
        <taxon>Streptophyta</taxon>
        <taxon>Embryophyta</taxon>
        <taxon>Tracheophyta</taxon>
        <taxon>Spermatophyta</taxon>
        <taxon>Magnoliopsida</taxon>
        <taxon>eudicotyledons</taxon>
        <taxon>Gunneridae</taxon>
        <taxon>Pentapetalae</taxon>
        <taxon>rosids</taxon>
        <taxon>fabids</taxon>
        <taxon>Cucurbitales</taxon>
        <taxon>Cucurbitaceae</taxon>
        <taxon>Cucurbiteae</taxon>
        <taxon>Cucurbita</taxon>
    </lineage>
</organism>
<name>A0AAV6MZC1_9ROSI</name>